<dbReference type="Proteomes" id="UP000283734">
    <property type="component" value="Unassembled WGS sequence"/>
</dbReference>
<dbReference type="Pfam" id="PF01812">
    <property type="entry name" value="5-FTHF_cyc-lig"/>
    <property type="match status" value="1"/>
</dbReference>
<evidence type="ECO:0000313" key="7">
    <source>
        <dbReference type="Proteomes" id="UP000283734"/>
    </source>
</evidence>
<evidence type="ECO:0000256" key="2">
    <source>
        <dbReference type="ARBA" id="ARBA00022741"/>
    </source>
</evidence>
<feature type="binding site" evidence="4">
    <location>
        <position position="57"/>
    </location>
    <ligand>
        <name>substrate</name>
    </ligand>
</feature>
<evidence type="ECO:0000256" key="1">
    <source>
        <dbReference type="ARBA" id="ARBA00010638"/>
    </source>
</evidence>
<dbReference type="GO" id="GO:0046872">
    <property type="term" value="F:metal ion binding"/>
    <property type="evidence" value="ECO:0007669"/>
    <property type="project" value="UniProtKB-KW"/>
</dbReference>
<gene>
    <name evidence="6" type="ORF">D4A39_09810</name>
</gene>
<dbReference type="PIRSF" id="PIRSF006806">
    <property type="entry name" value="FTHF_cligase"/>
    <property type="match status" value="1"/>
</dbReference>
<dbReference type="AlphaFoldDB" id="A0A418Y0E0"/>
<dbReference type="InterPro" id="IPR002698">
    <property type="entry name" value="FTHF_cligase"/>
</dbReference>
<dbReference type="OrthoDB" id="9801938at2"/>
<proteinExistence type="inferred from homology"/>
<keyword evidence="6" id="KW-0436">Ligase</keyword>
<comment type="catalytic activity">
    <reaction evidence="5">
        <text>(6S)-5-formyl-5,6,7,8-tetrahydrofolate + ATP = (6R)-5,10-methenyltetrahydrofolate + ADP + phosphate</text>
        <dbReference type="Rhea" id="RHEA:10488"/>
        <dbReference type="ChEBI" id="CHEBI:30616"/>
        <dbReference type="ChEBI" id="CHEBI:43474"/>
        <dbReference type="ChEBI" id="CHEBI:57455"/>
        <dbReference type="ChEBI" id="CHEBI:57457"/>
        <dbReference type="ChEBI" id="CHEBI:456216"/>
        <dbReference type="EC" id="6.3.3.2"/>
    </reaction>
</comment>
<keyword evidence="5" id="KW-0460">Magnesium</keyword>
<keyword evidence="3 4" id="KW-0067">ATP-binding</keyword>
<dbReference type="GO" id="GO:0009396">
    <property type="term" value="P:folic acid-containing compound biosynthetic process"/>
    <property type="evidence" value="ECO:0007669"/>
    <property type="project" value="TreeGrafter"/>
</dbReference>
<comment type="cofactor">
    <cofactor evidence="5">
        <name>Mg(2+)</name>
        <dbReference type="ChEBI" id="CHEBI:18420"/>
    </cofactor>
</comment>
<accession>A0A418Y0E0</accession>
<evidence type="ECO:0000313" key="6">
    <source>
        <dbReference type="EMBL" id="RJG18740.1"/>
    </source>
</evidence>
<dbReference type="NCBIfam" id="TIGR02727">
    <property type="entry name" value="MTHFS_bact"/>
    <property type="match status" value="1"/>
</dbReference>
<dbReference type="SUPFAM" id="SSF100950">
    <property type="entry name" value="NagB/RpiA/CoA transferase-like"/>
    <property type="match status" value="1"/>
</dbReference>
<comment type="similarity">
    <text evidence="1 5">Belongs to the 5-formyltetrahydrofolate cyclo-ligase family.</text>
</comment>
<keyword evidence="2 4" id="KW-0547">Nucleotide-binding</keyword>
<dbReference type="EMBL" id="QYYA01000002">
    <property type="protein sequence ID" value="RJG18740.1"/>
    <property type="molecule type" value="Genomic_DNA"/>
</dbReference>
<evidence type="ECO:0000256" key="5">
    <source>
        <dbReference type="RuleBase" id="RU361279"/>
    </source>
</evidence>
<feature type="binding site" evidence="4">
    <location>
        <position position="52"/>
    </location>
    <ligand>
        <name>substrate</name>
    </ligand>
</feature>
<dbReference type="InterPro" id="IPR037171">
    <property type="entry name" value="NagB/RpiA_transferase-like"/>
</dbReference>
<dbReference type="GO" id="GO:0005524">
    <property type="term" value="F:ATP binding"/>
    <property type="evidence" value="ECO:0007669"/>
    <property type="project" value="UniProtKB-KW"/>
</dbReference>
<dbReference type="GO" id="GO:0035999">
    <property type="term" value="P:tetrahydrofolate interconversion"/>
    <property type="evidence" value="ECO:0007669"/>
    <property type="project" value="TreeGrafter"/>
</dbReference>
<organism evidence="6 7">
    <name type="scientific">Alcanivorax profundi</name>
    <dbReference type="NCBI Taxonomy" id="2338368"/>
    <lineage>
        <taxon>Bacteria</taxon>
        <taxon>Pseudomonadati</taxon>
        <taxon>Pseudomonadota</taxon>
        <taxon>Gammaproteobacteria</taxon>
        <taxon>Oceanospirillales</taxon>
        <taxon>Alcanivoracaceae</taxon>
        <taxon>Alcanivorax</taxon>
    </lineage>
</organism>
<dbReference type="RefSeq" id="WP_022985462.1">
    <property type="nucleotide sequence ID" value="NZ_QYYA01000002.1"/>
</dbReference>
<comment type="caution">
    <text evidence="6">The sequence shown here is derived from an EMBL/GenBank/DDBJ whole genome shotgun (WGS) entry which is preliminary data.</text>
</comment>
<reference evidence="6 7" key="1">
    <citation type="submission" date="2018-09" db="EMBL/GenBank/DDBJ databases">
        <title>Alcanivorax profundi sp. nov., isolated from 1000 m-depth seawater of the Mariana Trench.</title>
        <authorList>
            <person name="Liu J."/>
        </authorList>
    </citation>
    <scope>NUCLEOTIDE SEQUENCE [LARGE SCALE GENOMIC DNA]</scope>
    <source>
        <strain evidence="6 7">MTEO17</strain>
    </source>
</reference>
<dbReference type="GO" id="GO:0030272">
    <property type="term" value="F:5-formyltetrahydrofolate cyclo-ligase activity"/>
    <property type="evidence" value="ECO:0007669"/>
    <property type="project" value="UniProtKB-EC"/>
</dbReference>
<keyword evidence="5" id="KW-0479">Metal-binding</keyword>
<protein>
    <recommendedName>
        <fullName evidence="5">5-formyltetrahydrofolate cyclo-ligase</fullName>
        <ecNumber evidence="5">6.3.3.2</ecNumber>
    </recommendedName>
</protein>
<dbReference type="EC" id="6.3.3.2" evidence="5"/>
<dbReference type="InterPro" id="IPR024185">
    <property type="entry name" value="FTHF_cligase-like_sf"/>
</dbReference>
<sequence length="193" mass="22367">MTATQRRQLRRQFRQQRRTLTPGQRRRASQRIAPALDAALGYRRCQHLALYLPNDGELDLQPALRHRRFQHCSTYLPFVDPLRRGHLRFRLWQPHHPMRPNLYGINEPALLLRGRALWALDVILLPAVAFDQEGFRLGMGGGYYDRTLADMARRPRRPRLVAVGYDFQRVEKGVIPLAPWDQPVDLTVTAGCG</sequence>
<evidence type="ECO:0000256" key="3">
    <source>
        <dbReference type="ARBA" id="ARBA00022840"/>
    </source>
</evidence>
<evidence type="ECO:0000256" key="4">
    <source>
        <dbReference type="PIRSR" id="PIRSR006806-1"/>
    </source>
</evidence>
<dbReference type="Gene3D" id="3.40.50.10420">
    <property type="entry name" value="NagB/RpiA/CoA transferase-like"/>
    <property type="match status" value="1"/>
</dbReference>
<name>A0A418Y0E0_9GAMM</name>
<feature type="binding site" evidence="4">
    <location>
        <begin position="136"/>
        <end position="144"/>
    </location>
    <ligand>
        <name>ATP</name>
        <dbReference type="ChEBI" id="CHEBI:30616"/>
    </ligand>
</feature>
<keyword evidence="7" id="KW-1185">Reference proteome</keyword>
<dbReference type="PANTHER" id="PTHR23407">
    <property type="entry name" value="ATPASE INHIBITOR/5-FORMYLTETRAHYDROFOLATE CYCLO-LIGASE"/>
    <property type="match status" value="1"/>
</dbReference>
<feature type="binding site" evidence="4">
    <location>
        <begin position="6"/>
        <end position="10"/>
    </location>
    <ligand>
        <name>ATP</name>
        <dbReference type="ChEBI" id="CHEBI:30616"/>
    </ligand>
</feature>
<dbReference type="PANTHER" id="PTHR23407:SF1">
    <property type="entry name" value="5-FORMYLTETRAHYDROFOLATE CYCLO-LIGASE"/>
    <property type="match status" value="1"/>
</dbReference>